<gene>
    <name evidence="1" type="ORF">L3Q82_015480</name>
</gene>
<reference evidence="1" key="1">
    <citation type="submission" date="2022-04" db="EMBL/GenBank/DDBJ databases">
        <title>Jade perch genome.</title>
        <authorList>
            <person name="Chao B."/>
        </authorList>
    </citation>
    <scope>NUCLEOTIDE SEQUENCE</scope>
    <source>
        <strain evidence="1">CB-2022</strain>
    </source>
</reference>
<accession>A0ACB8VNS7</accession>
<keyword evidence="2" id="KW-1185">Reference proteome</keyword>
<protein>
    <submittedName>
        <fullName evidence="1">Uncharacterized protein</fullName>
    </submittedName>
</protein>
<proteinExistence type="predicted"/>
<evidence type="ECO:0000313" key="1">
    <source>
        <dbReference type="EMBL" id="KAI3357335.1"/>
    </source>
</evidence>
<feature type="non-terminal residue" evidence="1">
    <location>
        <position position="1"/>
    </location>
</feature>
<name>A0ACB8VNS7_9TELE</name>
<sequence>DSVCPLQDGDFQFSLDSVKALGALMGVDDALFEQEVRLVEANAAAVCSHPALPEDFKPLCLRRDSGAVLARLALVAVHSDVCDICASAACTGC</sequence>
<dbReference type="EMBL" id="CM041549">
    <property type="protein sequence ID" value="KAI3357335.1"/>
    <property type="molecule type" value="Genomic_DNA"/>
</dbReference>
<dbReference type="Proteomes" id="UP000831701">
    <property type="component" value="Chromosome 19"/>
</dbReference>
<organism evidence="1 2">
    <name type="scientific">Scortum barcoo</name>
    <name type="common">barcoo grunter</name>
    <dbReference type="NCBI Taxonomy" id="214431"/>
    <lineage>
        <taxon>Eukaryota</taxon>
        <taxon>Metazoa</taxon>
        <taxon>Chordata</taxon>
        <taxon>Craniata</taxon>
        <taxon>Vertebrata</taxon>
        <taxon>Euteleostomi</taxon>
        <taxon>Actinopterygii</taxon>
        <taxon>Neopterygii</taxon>
        <taxon>Teleostei</taxon>
        <taxon>Neoteleostei</taxon>
        <taxon>Acanthomorphata</taxon>
        <taxon>Eupercaria</taxon>
        <taxon>Centrarchiformes</taxon>
        <taxon>Terapontoidei</taxon>
        <taxon>Terapontidae</taxon>
        <taxon>Scortum</taxon>
    </lineage>
</organism>
<evidence type="ECO:0000313" key="2">
    <source>
        <dbReference type="Proteomes" id="UP000831701"/>
    </source>
</evidence>
<comment type="caution">
    <text evidence="1">The sequence shown here is derived from an EMBL/GenBank/DDBJ whole genome shotgun (WGS) entry which is preliminary data.</text>
</comment>